<dbReference type="PANTHER" id="PTHR43975">
    <property type="entry name" value="ZGC:101858"/>
    <property type="match status" value="1"/>
</dbReference>
<dbReference type="PANTHER" id="PTHR43975:SF2">
    <property type="entry name" value="EG:BACR7A4.14 PROTEIN-RELATED"/>
    <property type="match status" value="1"/>
</dbReference>
<name>A0AA44F4X7_AGRTU</name>
<evidence type="ECO:0000313" key="1">
    <source>
        <dbReference type="EMBL" id="NTC28769.1"/>
    </source>
</evidence>
<dbReference type="InterPro" id="IPR036291">
    <property type="entry name" value="NAD(P)-bd_dom_sf"/>
</dbReference>
<proteinExistence type="predicted"/>
<organism evidence="1 2">
    <name type="scientific">Agrobacterium tumefaciens</name>
    <dbReference type="NCBI Taxonomy" id="358"/>
    <lineage>
        <taxon>Bacteria</taxon>
        <taxon>Pseudomonadati</taxon>
        <taxon>Pseudomonadota</taxon>
        <taxon>Alphaproteobacteria</taxon>
        <taxon>Hyphomicrobiales</taxon>
        <taxon>Rhizobiaceae</taxon>
        <taxon>Rhizobium/Agrobacterium group</taxon>
        <taxon>Agrobacterium</taxon>
        <taxon>Agrobacterium tumefaciens complex</taxon>
    </lineage>
</organism>
<dbReference type="PRINTS" id="PR00081">
    <property type="entry name" value="GDHRDH"/>
</dbReference>
<comment type="caution">
    <text evidence="1">The sequence shown here is derived from an EMBL/GenBank/DDBJ whole genome shotgun (WGS) entry which is preliminary data.</text>
</comment>
<evidence type="ECO:0000313" key="2">
    <source>
        <dbReference type="Proteomes" id="UP000702952"/>
    </source>
</evidence>
<dbReference type="Proteomes" id="UP000702952">
    <property type="component" value="Unassembled WGS sequence"/>
</dbReference>
<dbReference type="InterPro" id="IPR020904">
    <property type="entry name" value="Sc_DH/Rdtase_CS"/>
</dbReference>
<dbReference type="Pfam" id="PF13561">
    <property type="entry name" value="adh_short_C2"/>
    <property type="match status" value="1"/>
</dbReference>
<dbReference type="AlphaFoldDB" id="A0AA44F4X7"/>
<dbReference type="CDD" id="cd05233">
    <property type="entry name" value="SDR_c"/>
    <property type="match status" value="1"/>
</dbReference>
<protein>
    <submittedName>
        <fullName evidence="1">SDR family oxidoreductase</fullName>
    </submittedName>
</protein>
<dbReference type="PROSITE" id="PS00061">
    <property type="entry name" value="ADH_SHORT"/>
    <property type="match status" value="1"/>
</dbReference>
<dbReference type="SUPFAM" id="SSF51735">
    <property type="entry name" value="NAD(P)-binding Rossmann-fold domains"/>
    <property type="match status" value="1"/>
</dbReference>
<dbReference type="RefSeq" id="WP_065657846.1">
    <property type="nucleotide sequence ID" value="NZ_CP123841.1"/>
</dbReference>
<dbReference type="InterPro" id="IPR002347">
    <property type="entry name" value="SDR_fam"/>
</dbReference>
<accession>A0AA44F4X7</accession>
<sequence length="265" mass="27374">MTSPVVQFSLPEMVVVTGASSGLGHELSRLLLANGVATVGVDVAGAQPDLAAITGYHHVAGDVGAEATWINVVDYLRQSNAPSLGLVTSAAILDVGDVTEVTLEILSRAMHVNIVGTVLAMKALVPLMVERKNGAIVAVASVNATLAEQQLAIYNATKAAVRQLARTVAVDHARDGVRTNVLSPGPMMAGLFKRHLESANDSQQFLATRSARQPEGRILEAAEVAQAALFLLSSGATALRGAEVIADGGLTTSFDFRTGAEGASV</sequence>
<gene>
    <name evidence="1" type="ORF">G6M46_11420</name>
</gene>
<dbReference type="Gene3D" id="3.40.50.720">
    <property type="entry name" value="NAD(P)-binding Rossmann-like Domain"/>
    <property type="match status" value="1"/>
</dbReference>
<reference evidence="1" key="1">
    <citation type="journal article" date="2020" name="Science">
        <title>Unexpected conservation and global transmission of agrobacterial virulence plasmids.</title>
        <authorList>
            <person name="Weisberg A.J."/>
            <person name="Davis E.W. 2nd"/>
            <person name="Tabima J."/>
            <person name="Belcher M.S."/>
            <person name="Miller M."/>
            <person name="Kuo C.H."/>
            <person name="Loper J.E."/>
            <person name="Grunwald N.J."/>
            <person name="Putnam M.L."/>
            <person name="Chang J.H."/>
        </authorList>
    </citation>
    <scope>NUCLEOTIDE SEQUENCE</scope>
    <source>
        <strain evidence="1">17-1853-1a</strain>
    </source>
</reference>
<dbReference type="EMBL" id="JAAMAY010000017">
    <property type="protein sequence ID" value="NTC28769.1"/>
    <property type="molecule type" value="Genomic_DNA"/>
</dbReference>